<accession>A0AAJ6BMD0</accession>
<reference evidence="1" key="1">
    <citation type="submission" date="2023-03" db="EMBL/GenBank/DDBJ databases">
        <title>Andean soil-derived lignocellulolytic bacterial consortium as a source of novel taxa and putative plastic-active enzymes.</title>
        <authorList>
            <person name="Diaz-Garcia L."/>
            <person name="Chuvochina M."/>
            <person name="Feuerriegel G."/>
            <person name="Bunk B."/>
            <person name="Sproer C."/>
            <person name="Streit W.R."/>
            <person name="Rodriguez L.M."/>
            <person name="Overmann J."/>
            <person name="Jimenez D.J."/>
        </authorList>
    </citation>
    <scope>NUCLEOTIDE SEQUENCE</scope>
    <source>
        <strain evidence="1">MAG 833</strain>
    </source>
</reference>
<dbReference type="Pfam" id="PF08856">
    <property type="entry name" value="DUF1826"/>
    <property type="match status" value="1"/>
</dbReference>
<gene>
    <name evidence="1" type="ORF">P0Y50_03185</name>
</gene>
<sequence>MAVGAVVQGVTPTVFTTLMEPQVRMAVWSRPAPNPVDAPDLFEATCDGMWIAPSGPAPDWLLDDIQGLGDILAAVSGGPMWRARFQTTTTRVCPRFHQDAVSVRLIATYQGLGSEWAFASEIGHDLNARRAETRRRVRTLHPGDIAIMKGSAEGWAAWPEFPVVLHRSPPASRRAIRRVLTIDAVTSG</sequence>
<dbReference type="Proteomes" id="UP001213664">
    <property type="component" value="Chromosome"/>
</dbReference>
<evidence type="ECO:0000313" key="1">
    <source>
        <dbReference type="EMBL" id="WEK40626.1"/>
    </source>
</evidence>
<dbReference type="InterPro" id="IPR014955">
    <property type="entry name" value="DUF1826"/>
</dbReference>
<organism evidence="1 2">
    <name type="scientific">Candidatus Brevundimonas colombiensis</name>
    <dbReference type="NCBI Taxonomy" id="3121376"/>
    <lineage>
        <taxon>Bacteria</taxon>
        <taxon>Pseudomonadati</taxon>
        <taxon>Pseudomonadota</taxon>
        <taxon>Alphaproteobacteria</taxon>
        <taxon>Caulobacterales</taxon>
        <taxon>Caulobacteraceae</taxon>
        <taxon>Brevundimonas</taxon>
    </lineage>
</organism>
<proteinExistence type="predicted"/>
<dbReference type="AlphaFoldDB" id="A0AAJ6BMD0"/>
<protein>
    <submittedName>
        <fullName evidence="1">DUF1826 domain-containing protein</fullName>
    </submittedName>
</protein>
<evidence type="ECO:0000313" key="2">
    <source>
        <dbReference type="Proteomes" id="UP001213664"/>
    </source>
</evidence>
<name>A0AAJ6BMD0_9CAUL</name>
<dbReference type="EMBL" id="CP119326">
    <property type="protein sequence ID" value="WEK40626.1"/>
    <property type="molecule type" value="Genomic_DNA"/>
</dbReference>